<name>A0A915L195_ROMCU</name>
<sequence>MTAGTLHRLSILFAHRQHMLDYHNLVLQQTMKTIKRSAAYQQKFYSRSSLAYKNGPSLKLLPLSSVLASRRQISIFIKLIKNITRLRYLILGGAIGGGVTLSQKIDDFKQKMPDLSWIWDFVPASESVKKSLENFSESMNKKKSHWSTKWAEVNGENGWITIKKRNIVRIMDKVKIQSPTSDRRPANAQGLLLYNGFDGKPFQEVLFEHRAKKTLTETDDTVLAAVAEQHLKNNKLEKADSGNGDDDKNFEFSRVAPMNESERVQKLQDDMIQMQIRFLTTST</sequence>
<evidence type="ECO:0000313" key="1">
    <source>
        <dbReference type="Proteomes" id="UP000887565"/>
    </source>
</evidence>
<dbReference type="Proteomes" id="UP000887565">
    <property type="component" value="Unplaced"/>
</dbReference>
<dbReference type="AlphaFoldDB" id="A0A915L195"/>
<proteinExistence type="predicted"/>
<dbReference type="WBParaSite" id="nRc.2.0.1.t44838-RA">
    <property type="protein sequence ID" value="nRc.2.0.1.t44838-RA"/>
    <property type="gene ID" value="nRc.2.0.1.g44838"/>
</dbReference>
<keyword evidence="1" id="KW-1185">Reference proteome</keyword>
<evidence type="ECO:0000313" key="2">
    <source>
        <dbReference type="WBParaSite" id="nRc.2.0.1.t44838-RA"/>
    </source>
</evidence>
<organism evidence="1 2">
    <name type="scientific">Romanomermis culicivorax</name>
    <name type="common">Nematode worm</name>
    <dbReference type="NCBI Taxonomy" id="13658"/>
    <lineage>
        <taxon>Eukaryota</taxon>
        <taxon>Metazoa</taxon>
        <taxon>Ecdysozoa</taxon>
        <taxon>Nematoda</taxon>
        <taxon>Enoplea</taxon>
        <taxon>Dorylaimia</taxon>
        <taxon>Mermithida</taxon>
        <taxon>Mermithoidea</taxon>
        <taxon>Mermithidae</taxon>
        <taxon>Romanomermis</taxon>
    </lineage>
</organism>
<protein>
    <submittedName>
        <fullName evidence="2">Uncharacterized protein</fullName>
    </submittedName>
</protein>
<accession>A0A915L195</accession>
<reference evidence="2" key="1">
    <citation type="submission" date="2022-11" db="UniProtKB">
        <authorList>
            <consortium name="WormBaseParasite"/>
        </authorList>
    </citation>
    <scope>IDENTIFICATION</scope>
</reference>